<keyword evidence="1" id="KW-1133">Transmembrane helix</keyword>
<keyword evidence="1" id="KW-0812">Transmembrane</keyword>
<reference evidence="3 5" key="1">
    <citation type="journal article" date="2017" name="Biosci Microbiota Food Health">
        <title>Genomic characterization reconfirms the taxonomic status of Lactobacillus parakefiri.</title>
        <authorList>
            <person name="Tanizawa Y."/>
            <person name="Kobayashi H."/>
            <person name="Kaminuma E."/>
            <person name="Sakamoto M."/>
            <person name="Ohkuma M."/>
            <person name="Nakamura Y."/>
            <person name="Arita M."/>
            <person name="Tohno M."/>
        </authorList>
    </citation>
    <scope>NUCLEOTIDE SEQUENCE [LARGE SCALE GENOMIC DNA]</scope>
    <source>
        <strain evidence="3 5">JCM 8573</strain>
    </source>
</reference>
<dbReference type="OrthoDB" id="9789113at2"/>
<sequence length="213" mass="23384">MKKQSQKISTTVSLVSLLIFLILTYGVVLHKEWIHTFDTYFGHLVRSFQTPQLTSFMIHFTKSGNYQSLLGFTIGAGLILFLVRKIKAALFLLINGVVLAAPIDGVVKHFVNRPRPSLTHLVAVNSSSFPSGHSMSIMVIAGSLILLANRFLKASTQRLIVDLILILMIVGIGISRIYVGVHYASDVLGGWSLGLLTLTLSQWLFNQFAGGIS</sequence>
<gene>
    <name evidence="3" type="primary">pgpB</name>
    <name evidence="4" type="ORF">C5L28_002656</name>
    <name evidence="3" type="ORF">LPKJCM_00980</name>
</gene>
<dbReference type="EMBL" id="PUFL01000016">
    <property type="protein sequence ID" value="TDG94519.1"/>
    <property type="molecule type" value="Genomic_DNA"/>
</dbReference>
<dbReference type="InterPro" id="IPR036938">
    <property type="entry name" value="PAP2/HPO_sf"/>
</dbReference>
<dbReference type="InterPro" id="IPR000326">
    <property type="entry name" value="PAP2/HPO"/>
</dbReference>
<reference evidence="4" key="3">
    <citation type="submission" date="2019-02" db="EMBL/GenBank/DDBJ databases">
        <authorList>
            <person name="Buron G."/>
            <person name="Chaylann A."/>
            <person name="Dolejs I."/>
            <person name="Forster J."/>
            <person name="Miks M.H."/>
        </authorList>
    </citation>
    <scope>NUCLEOTIDE SEQUENCE</scope>
    <source>
        <strain evidence="4">DSM 10551</strain>
    </source>
</reference>
<accession>A0A224V4I6</accession>
<dbReference type="CDD" id="cd03392">
    <property type="entry name" value="PAP2_like_2"/>
    <property type="match status" value="1"/>
</dbReference>
<dbReference type="EMBL" id="BDGB01000045">
    <property type="protein sequence ID" value="GAW71877.1"/>
    <property type="molecule type" value="Genomic_DNA"/>
</dbReference>
<evidence type="ECO:0000313" key="4">
    <source>
        <dbReference type="EMBL" id="TDG94519.1"/>
    </source>
</evidence>
<dbReference type="Gene3D" id="1.20.144.10">
    <property type="entry name" value="Phosphatidic acid phosphatase type 2/haloperoxidase"/>
    <property type="match status" value="2"/>
</dbReference>
<dbReference type="PANTHER" id="PTHR14969">
    <property type="entry name" value="SPHINGOSINE-1-PHOSPHATE PHOSPHOHYDROLASE"/>
    <property type="match status" value="1"/>
</dbReference>
<feature type="transmembrane region" description="Helical" evidence="1">
    <location>
        <begin position="159"/>
        <end position="181"/>
    </location>
</feature>
<evidence type="ECO:0000259" key="2">
    <source>
        <dbReference type="SMART" id="SM00014"/>
    </source>
</evidence>
<feature type="transmembrane region" description="Helical" evidence="1">
    <location>
        <begin position="12"/>
        <end position="30"/>
    </location>
</feature>
<feature type="transmembrane region" description="Helical" evidence="1">
    <location>
        <begin position="66"/>
        <end position="83"/>
    </location>
</feature>
<evidence type="ECO:0000313" key="6">
    <source>
        <dbReference type="Proteomes" id="UP000294668"/>
    </source>
</evidence>
<keyword evidence="1" id="KW-0472">Membrane</keyword>
<feature type="transmembrane region" description="Helical" evidence="1">
    <location>
        <begin position="131"/>
        <end position="152"/>
    </location>
</feature>
<reference evidence="4 6" key="2">
    <citation type="journal article" date="2019" name="Appl. Microbiol. Biotechnol.">
        <title>Uncovering carbohydrate metabolism through a genotype-phenotype association study of 56 lactic acid bacteria genomes.</title>
        <authorList>
            <person name="Buron-Moles G."/>
            <person name="Chailyan A."/>
            <person name="Dolejs I."/>
            <person name="Forster J."/>
            <person name="Miks M.H."/>
        </authorList>
    </citation>
    <scope>NUCLEOTIDE SEQUENCE [LARGE SCALE GENOMIC DNA]</scope>
    <source>
        <strain evidence="4 6">DSM 10551</strain>
    </source>
</reference>
<dbReference type="Proteomes" id="UP000294668">
    <property type="component" value="Unassembled WGS sequence"/>
</dbReference>
<dbReference type="RefSeq" id="WP_057962613.1">
    <property type="nucleotide sequence ID" value="NZ_BAAAXO010000015.1"/>
</dbReference>
<evidence type="ECO:0000256" key="1">
    <source>
        <dbReference type="SAM" id="Phobius"/>
    </source>
</evidence>
<name>A0A224V4I6_9LACO</name>
<feature type="transmembrane region" description="Helical" evidence="1">
    <location>
        <begin position="90"/>
        <end position="111"/>
    </location>
</feature>
<evidence type="ECO:0000313" key="3">
    <source>
        <dbReference type="EMBL" id="GAW71877.1"/>
    </source>
</evidence>
<dbReference type="Pfam" id="PF01569">
    <property type="entry name" value="PAP2"/>
    <property type="match status" value="1"/>
</dbReference>
<dbReference type="AlphaFoldDB" id="A0A224V4I6"/>
<comment type="caution">
    <text evidence="3">The sequence shown here is derived from an EMBL/GenBank/DDBJ whole genome shotgun (WGS) entry which is preliminary data.</text>
</comment>
<dbReference type="PANTHER" id="PTHR14969:SF13">
    <property type="entry name" value="AT30094P"/>
    <property type="match status" value="1"/>
</dbReference>
<organism evidence="3 5">
    <name type="scientific">Lentilactobacillus parakefiri</name>
    <dbReference type="NCBI Taxonomy" id="152332"/>
    <lineage>
        <taxon>Bacteria</taxon>
        <taxon>Bacillati</taxon>
        <taxon>Bacillota</taxon>
        <taxon>Bacilli</taxon>
        <taxon>Lactobacillales</taxon>
        <taxon>Lactobacillaceae</taxon>
        <taxon>Lentilactobacillus</taxon>
    </lineage>
</organism>
<proteinExistence type="predicted"/>
<feature type="domain" description="Phosphatidic acid phosphatase type 2/haloperoxidase" evidence="2">
    <location>
        <begin position="89"/>
        <end position="202"/>
    </location>
</feature>
<dbReference type="Proteomes" id="UP000214739">
    <property type="component" value="Unassembled WGS sequence"/>
</dbReference>
<keyword evidence="6" id="KW-1185">Reference proteome</keyword>
<dbReference type="SMART" id="SM00014">
    <property type="entry name" value="acidPPc"/>
    <property type="match status" value="1"/>
</dbReference>
<protein>
    <submittedName>
        <fullName evidence="3">Membrane-associated phospholipid phosphatase</fullName>
    </submittedName>
</protein>
<dbReference type="SUPFAM" id="SSF48317">
    <property type="entry name" value="Acid phosphatase/Vanadium-dependent haloperoxidase"/>
    <property type="match status" value="1"/>
</dbReference>
<evidence type="ECO:0000313" key="5">
    <source>
        <dbReference type="Proteomes" id="UP000214739"/>
    </source>
</evidence>